<accession>A0ABT1GCX4</accession>
<protein>
    <submittedName>
        <fullName evidence="2">Uracil phosphoribosyltransferase</fullName>
        <ecNumber evidence="2">2.4.2.9</ecNumber>
    </submittedName>
</protein>
<evidence type="ECO:0000313" key="3">
    <source>
        <dbReference type="Proteomes" id="UP001162889"/>
    </source>
</evidence>
<dbReference type="InterPro" id="IPR000836">
    <property type="entry name" value="PRTase_dom"/>
</dbReference>
<keyword evidence="2" id="KW-0808">Transferase</keyword>
<dbReference type="EC" id="2.4.2.9" evidence="2"/>
<dbReference type="RefSeq" id="WP_229224494.1">
    <property type="nucleotide sequence ID" value="NZ_JAHTGR010000001.1"/>
</dbReference>
<reference evidence="2" key="1">
    <citation type="submission" date="2022-03" db="EMBL/GenBank/DDBJ databases">
        <title>Genome Encyclopedia of Bacteria and Archaea VI: Functional Genomics of Type Strains.</title>
        <authorList>
            <person name="Whitman W."/>
        </authorList>
    </citation>
    <scope>NUCLEOTIDE SEQUENCE</scope>
    <source>
        <strain evidence="2">HSC-15S17</strain>
    </source>
</reference>
<dbReference type="NCBIfam" id="NF001097">
    <property type="entry name" value="PRK00129.1"/>
    <property type="match status" value="1"/>
</dbReference>
<dbReference type="EMBL" id="JALJZU010000001">
    <property type="protein sequence ID" value="MCP2006810.1"/>
    <property type="molecule type" value="Genomic_DNA"/>
</dbReference>
<dbReference type="Pfam" id="PF14681">
    <property type="entry name" value="UPRTase"/>
    <property type="match status" value="1"/>
</dbReference>
<keyword evidence="2" id="KW-0328">Glycosyltransferase</keyword>
<dbReference type="CDD" id="cd06223">
    <property type="entry name" value="PRTases_typeI"/>
    <property type="match status" value="1"/>
</dbReference>
<evidence type="ECO:0000259" key="1">
    <source>
        <dbReference type="Pfam" id="PF14681"/>
    </source>
</evidence>
<proteinExistence type="predicted"/>
<evidence type="ECO:0000313" key="2">
    <source>
        <dbReference type="EMBL" id="MCP2006810.1"/>
    </source>
</evidence>
<dbReference type="Gene3D" id="3.40.50.2020">
    <property type="match status" value="1"/>
</dbReference>
<name>A0ABT1GCX4_9BURK</name>
<organism evidence="2 3">
    <name type="scientific">Duganella violaceipulchra</name>
    <dbReference type="NCBI Taxonomy" id="2849652"/>
    <lineage>
        <taxon>Bacteria</taxon>
        <taxon>Pseudomonadati</taxon>
        <taxon>Pseudomonadota</taxon>
        <taxon>Betaproteobacteria</taxon>
        <taxon>Burkholderiales</taxon>
        <taxon>Oxalobacteraceae</taxon>
        <taxon>Telluria group</taxon>
        <taxon>Duganella</taxon>
    </lineage>
</organism>
<dbReference type="GO" id="GO:0004845">
    <property type="term" value="F:uracil phosphoribosyltransferase activity"/>
    <property type="evidence" value="ECO:0007669"/>
    <property type="project" value="UniProtKB-EC"/>
</dbReference>
<gene>
    <name evidence="2" type="ORF">L1274_000498</name>
</gene>
<dbReference type="SUPFAM" id="SSF53271">
    <property type="entry name" value="PRTase-like"/>
    <property type="match status" value="1"/>
</dbReference>
<dbReference type="InterPro" id="IPR029057">
    <property type="entry name" value="PRTase-like"/>
</dbReference>
<feature type="domain" description="Phosphoribosyltransferase" evidence="1">
    <location>
        <begin position="11"/>
        <end position="214"/>
    </location>
</feature>
<dbReference type="Proteomes" id="UP001162889">
    <property type="component" value="Unassembled WGS sequence"/>
</dbReference>
<keyword evidence="3" id="KW-1185">Reference proteome</keyword>
<sequence>MFNASAVHVLPQTNQLRALHSIIRDKSASQEDFVFYSNRIIRQLLETGMNLLPFQPRQVTTPIGASYDGLQLAVKLCGVSVIRAGESMEPELRAMYPGLRMGKILIQRDKETKLPDLLYSHLPPDIGERHVLLLEPMLATGGSALAAIDVLLKAGVPEQHIIFVNLLAAPVGLRRLLEAHPKLRVVTASVEQELTEQAYMIPGIGDFGDRYFGTAR</sequence>
<comment type="caution">
    <text evidence="2">The sequence shown here is derived from an EMBL/GenBank/DDBJ whole genome shotgun (WGS) entry which is preliminary data.</text>
</comment>